<gene>
    <name evidence="2" type="ORF">FHS27_001013</name>
</gene>
<sequence>MNLQDLGHNRLANLAWETQRRRLTVRSLCGAILLSQFVLATDPVQGQPPAPVLPALPATPPAGPEEEGAAPLPEYLFGPVTNEAIETMLVDSEIDLNDRAMKASRIHALADMYRSSRSWHGDFSGFRVRNSIATELELNVWKQQVDDYFKRRIKNLEGIMKEKDAYQQKADQLVRIRRDNQRRVLSQIYSNPRYAGKPESVMNELLVGFSNTPIGYGVGLEEYFATNPSHSNWDLSPEMFESLRVKSPKNKGGQLEFSLSDPVPLQLDWWPPVFREQLFQAAIRNVEAKRDQLMALSERNPKLPIEAINAFDDAMAQLSVEFYSIFPPPWQNMPTERVLELIAAERHLIQVSREVEAIRDRGTLNAMTRGQYFDPLRDGENAATLIAWMTRTGMQFASPRPGHEDAYATLMGQMKEMFVIFGEPLPDPEAPLPKTNPRRATDIPRPQ</sequence>
<evidence type="ECO:0000313" key="3">
    <source>
        <dbReference type="Proteomes" id="UP000536179"/>
    </source>
</evidence>
<reference evidence="2 3" key="1">
    <citation type="submission" date="2020-08" db="EMBL/GenBank/DDBJ databases">
        <title>Genomic Encyclopedia of Type Strains, Phase III (KMG-III): the genomes of soil and plant-associated and newly described type strains.</title>
        <authorList>
            <person name="Whitman W."/>
        </authorList>
    </citation>
    <scope>NUCLEOTIDE SEQUENCE [LARGE SCALE GENOMIC DNA]</scope>
    <source>
        <strain evidence="2 3">CECT 8075</strain>
    </source>
</reference>
<accession>A0A7W5DW71</accession>
<proteinExistence type="predicted"/>
<dbReference type="RefSeq" id="WP_184302479.1">
    <property type="nucleotide sequence ID" value="NZ_JACHXU010000003.1"/>
</dbReference>
<evidence type="ECO:0000313" key="2">
    <source>
        <dbReference type="EMBL" id="MBB3205213.1"/>
    </source>
</evidence>
<comment type="caution">
    <text evidence="2">The sequence shown here is derived from an EMBL/GenBank/DDBJ whole genome shotgun (WGS) entry which is preliminary data.</text>
</comment>
<protein>
    <submittedName>
        <fullName evidence="2">Uncharacterized protein</fullName>
    </submittedName>
</protein>
<feature type="region of interest" description="Disordered" evidence="1">
    <location>
        <begin position="425"/>
        <end position="447"/>
    </location>
</feature>
<dbReference type="Proteomes" id="UP000536179">
    <property type="component" value="Unassembled WGS sequence"/>
</dbReference>
<keyword evidence="3" id="KW-1185">Reference proteome</keyword>
<organism evidence="2 3">
    <name type="scientific">Aporhodopirellula rubra</name>
    <dbReference type="NCBI Taxonomy" id="980271"/>
    <lineage>
        <taxon>Bacteria</taxon>
        <taxon>Pseudomonadati</taxon>
        <taxon>Planctomycetota</taxon>
        <taxon>Planctomycetia</taxon>
        <taxon>Pirellulales</taxon>
        <taxon>Pirellulaceae</taxon>
        <taxon>Aporhodopirellula</taxon>
    </lineage>
</organism>
<dbReference type="AlphaFoldDB" id="A0A7W5DW71"/>
<dbReference type="EMBL" id="JACHXU010000003">
    <property type="protein sequence ID" value="MBB3205213.1"/>
    <property type="molecule type" value="Genomic_DNA"/>
</dbReference>
<evidence type="ECO:0000256" key="1">
    <source>
        <dbReference type="SAM" id="MobiDB-lite"/>
    </source>
</evidence>
<name>A0A7W5DW71_9BACT</name>